<gene>
    <name evidence="1" type="ORF">J2Z18_005614</name>
</gene>
<accession>A0ABS4FJR2</accession>
<dbReference type="EMBL" id="JAGGKI010000025">
    <property type="protein sequence ID" value="MBP1896483.1"/>
    <property type="molecule type" value="Genomic_DNA"/>
</dbReference>
<evidence type="ECO:0000313" key="2">
    <source>
        <dbReference type="Proteomes" id="UP000706926"/>
    </source>
</evidence>
<organism evidence="1 2">
    <name type="scientific">Paenibacillus lactis</name>
    <dbReference type="NCBI Taxonomy" id="228574"/>
    <lineage>
        <taxon>Bacteria</taxon>
        <taxon>Bacillati</taxon>
        <taxon>Bacillota</taxon>
        <taxon>Bacilli</taxon>
        <taxon>Bacillales</taxon>
        <taxon>Paenibacillaceae</taxon>
        <taxon>Paenibacillus</taxon>
    </lineage>
</organism>
<keyword evidence="2" id="KW-1185">Reference proteome</keyword>
<comment type="caution">
    <text evidence="1">The sequence shown here is derived from an EMBL/GenBank/DDBJ whole genome shotgun (WGS) entry which is preliminary data.</text>
</comment>
<dbReference type="Proteomes" id="UP000706926">
    <property type="component" value="Unassembled WGS sequence"/>
</dbReference>
<protein>
    <submittedName>
        <fullName evidence="1">Uncharacterized protein</fullName>
    </submittedName>
</protein>
<sequence>MRLPNEQLLPGYNKKLPQGSLPAKAPSIIIRELPSIFNRHRLQNPIIYLQEPGDGCAESAKASG</sequence>
<evidence type="ECO:0000313" key="1">
    <source>
        <dbReference type="EMBL" id="MBP1896483.1"/>
    </source>
</evidence>
<dbReference type="RefSeq" id="WP_028406872.1">
    <property type="nucleotide sequence ID" value="NZ_BOSA01000006.1"/>
</dbReference>
<reference evidence="1 2" key="1">
    <citation type="submission" date="2021-03" db="EMBL/GenBank/DDBJ databases">
        <title>Genomic Encyclopedia of Type Strains, Phase IV (KMG-IV): sequencing the most valuable type-strain genomes for metagenomic binning, comparative biology and taxonomic classification.</title>
        <authorList>
            <person name="Goeker M."/>
        </authorList>
    </citation>
    <scope>NUCLEOTIDE SEQUENCE [LARGE SCALE GENOMIC DNA]</scope>
    <source>
        <strain evidence="1 2">DSM 15596</strain>
    </source>
</reference>
<proteinExistence type="predicted"/>
<name>A0ABS4FJR2_9BACL</name>
<dbReference type="GeneID" id="95407467"/>